<evidence type="ECO:0000256" key="12">
    <source>
        <dbReference type="ARBA" id="ARBA00023055"/>
    </source>
</evidence>
<evidence type="ECO:0000256" key="5">
    <source>
        <dbReference type="ARBA" id="ARBA00022448"/>
    </source>
</evidence>
<accession>A0A067MB68</accession>
<dbReference type="GO" id="GO:0005886">
    <property type="term" value="C:plasma membrane"/>
    <property type="evidence" value="ECO:0007669"/>
    <property type="project" value="TreeGrafter"/>
</dbReference>
<evidence type="ECO:0000256" key="6">
    <source>
        <dbReference type="ARBA" id="ARBA00022490"/>
    </source>
</evidence>
<dbReference type="GO" id="GO:0008526">
    <property type="term" value="F:phosphatidylinositol transfer activity"/>
    <property type="evidence" value="ECO:0007669"/>
    <property type="project" value="UniProtKB-UniRule"/>
</dbReference>
<dbReference type="GO" id="GO:0043001">
    <property type="term" value="P:Golgi to plasma membrane protein transport"/>
    <property type="evidence" value="ECO:0007669"/>
    <property type="project" value="TreeGrafter"/>
</dbReference>
<dbReference type="InterPro" id="IPR001251">
    <property type="entry name" value="CRAL-TRIO_dom"/>
</dbReference>
<dbReference type="Pfam" id="PF00650">
    <property type="entry name" value="CRAL_TRIO"/>
    <property type="match status" value="1"/>
</dbReference>
<protein>
    <recommendedName>
        <fullName evidence="4 16">Phosphatidylinositol transfer protein SFH5</fullName>
        <shortName evidence="16">PITP SFH5</shortName>
    </recommendedName>
</protein>
<reference evidence="20" key="1">
    <citation type="journal article" date="2014" name="Proc. Natl. Acad. Sci. U.S.A.">
        <title>Extensive sampling of basidiomycete genomes demonstrates inadequacy of the white-rot/brown-rot paradigm for wood decay fungi.</title>
        <authorList>
            <person name="Riley R."/>
            <person name="Salamov A.A."/>
            <person name="Brown D.W."/>
            <person name="Nagy L.G."/>
            <person name="Floudas D."/>
            <person name="Held B.W."/>
            <person name="Levasseur A."/>
            <person name="Lombard V."/>
            <person name="Morin E."/>
            <person name="Otillar R."/>
            <person name="Lindquist E.A."/>
            <person name="Sun H."/>
            <person name="LaButti K.M."/>
            <person name="Schmutz J."/>
            <person name="Jabbour D."/>
            <person name="Luo H."/>
            <person name="Baker S.E."/>
            <person name="Pisabarro A.G."/>
            <person name="Walton J.D."/>
            <person name="Blanchette R.A."/>
            <person name="Henrissat B."/>
            <person name="Martin F."/>
            <person name="Cullen D."/>
            <person name="Hibbett D.S."/>
            <person name="Grigoriev I.V."/>
        </authorList>
    </citation>
    <scope>NUCLEOTIDE SEQUENCE [LARGE SCALE GENOMIC DNA]</scope>
    <source>
        <strain evidence="20">FD-172 SS1</strain>
    </source>
</reference>
<evidence type="ECO:0000256" key="1">
    <source>
        <dbReference type="ARBA" id="ARBA00001970"/>
    </source>
</evidence>
<dbReference type="PANTHER" id="PTHR47669:SF1">
    <property type="entry name" value="PHOSPHATIDYLINOSITOL TRANSFER PROTEIN SFH5"/>
    <property type="match status" value="1"/>
</dbReference>
<evidence type="ECO:0000313" key="19">
    <source>
        <dbReference type="EMBL" id="KDQ13018.1"/>
    </source>
</evidence>
<proteinExistence type="inferred from homology"/>
<evidence type="ECO:0000256" key="11">
    <source>
        <dbReference type="ARBA" id="ARBA00023004"/>
    </source>
</evidence>
<evidence type="ECO:0000256" key="8">
    <source>
        <dbReference type="ARBA" id="ARBA00022723"/>
    </source>
</evidence>
<comment type="function">
    <text evidence="15">Non-classical phosphatidylinositol (PtdIns) transfer protein (PITP), which exhibits PtdIns-binding/transfer activity in the absence of detectable PtdCho-binding/transfer activity. Regulates PtdIns(4,5)P2 homeostasis at the plasma membrane. Heme-binding protein that may play a role in organic oxidant-induced stress responses.</text>
</comment>
<evidence type="ECO:0000313" key="20">
    <source>
        <dbReference type="Proteomes" id="UP000027195"/>
    </source>
</evidence>
<dbReference type="SUPFAM" id="SSF52087">
    <property type="entry name" value="CRAL/TRIO domain"/>
    <property type="match status" value="1"/>
</dbReference>
<comment type="similarity">
    <text evidence="3 16">Belongs to the SFH5 family.</text>
</comment>
<gene>
    <name evidence="19" type="ORF">BOTBODRAFT_112040</name>
</gene>
<dbReference type="InterPro" id="IPR011074">
    <property type="entry name" value="CRAL/TRIO_N_dom"/>
</dbReference>
<keyword evidence="8" id="KW-0479">Metal-binding</keyword>
<dbReference type="Gene3D" id="3.40.525.10">
    <property type="entry name" value="CRAL-TRIO lipid binding domain"/>
    <property type="match status" value="1"/>
</dbReference>
<comment type="cofactor">
    <cofactor evidence="1">
        <name>heme b</name>
        <dbReference type="ChEBI" id="CHEBI:60344"/>
    </cofactor>
</comment>
<evidence type="ECO:0000256" key="13">
    <source>
        <dbReference type="ARBA" id="ARBA00023136"/>
    </source>
</evidence>
<dbReference type="SMART" id="SM00516">
    <property type="entry name" value="SEC14"/>
    <property type="match status" value="1"/>
</dbReference>
<dbReference type="GO" id="GO:0017157">
    <property type="term" value="P:regulation of exocytosis"/>
    <property type="evidence" value="ECO:0007669"/>
    <property type="project" value="TreeGrafter"/>
</dbReference>
<name>A0A067MB68_BOTB1</name>
<keyword evidence="6 16" id="KW-0963">Cytoplasm</keyword>
<dbReference type="GO" id="GO:0005829">
    <property type="term" value="C:cytosol"/>
    <property type="evidence" value="ECO:0007669"/>
    <property type="project" value="TreeGrafter"/>
</dbReference>
<dbReference type="GO" id="GO:0032541">
    <property type="term" value="C:cortical endoplasmic reticulum"/>
    <property type="evidence" value="ECO:0007669"/>
    <property type="project" value="TreeGrafter"/>
</dbReference>
<dbReference type="InParanoid" id="A0A067MB68"/>
<feature type="region of interest" description="Disordered" evidence="17">
    <location>
        <begin position="1"/>
        <end position="39"/>
    </location>
</feature>
<dbReference type="GO" id="GO:0005789">
    <property type="term" value="C:endoplasmic reticulum membrane"/>
    <property type="evidence" value="ECO:0007669"/>
    <property type="project" value="UniProtKB-SubCell"/>
</dbReference>
<evidence type="ECO:0000256" key="7">
    <source>
        <dbReference type="ARBA" id="ARBA00022617"/>
    </source>
</evidence>
<keyword evidence="5 16" id="KW-0813">Transport</keyword>
<dbReference type="GO" id="GO:0046872">
    <property type="term" value="F:metal ion binding"/>
    <property type="evidence" value="ECO:0007669"/>
    <property type="project" value="UniProtKB-KW"/>
</dbReference>
<evidence type="ECO:0000256" key="14">
    <source>
        <dbReference type="ARBA" id="ARBA00024146"/>
    </source>
</evidence>
<evidence type="ECO:0000259" key="18">
    <source>
        <dbReference type="PROSITE" id="PS50191"/>
    </source>
</evidence>
<evidence type="ECO:0000256" key="15">
    <source>
        <dbReference type="ARBA" id="ARBA00024180"/>
    </source>
</evidence>
<dbReference type="OrthoDB" id="75724at2759"/>
<dbReference type="HOGENOM" id="CLU_045138_0_0_1"/>
<dbReference type="Proteomes" id="UP000027195">
    <property type="component" value="Unassembled WGS sequence"/>
</dbReference>
<keyword evidence="7" id="KW-0349">Heme</keyword>
<evidence type="ECO:0000256" key="16">
    <source>
        <dbReference type="RuleBase" id="RU367059"/>
    </source>
</evidence>
<keyword evidence="10 16" id="KW-0492">Microsome</keyword>
<comment type="catalytic activity">
    <reaction evidence="14">
        <text>a 1,2-diacyl-sn-glycero-3-phospho-(1D-myo-inositol)(in) = a 1,2-diacyl-sn-glycero-3-phospho-(1D-myo-inositol)(out)</text>
        <dbReference type="Rhea" id="RHEA:38691"/>
        <dbReference type="ChEBI" id="CHEBI:57880"/>
    </reaction>
    <physiologicalReaction direction="left-to-right" evidence="14">
        <dbReference type="Rhea" id="RHEA:38692"/>
    </physiologicalReaction>
</comment>
<dbReference type="Pfam" id="PF03765">
    <property type="entry name" value="CRAL_TRIO_N"/>
    <property type="match status" value="1"/>
</dbReference>
<dbReference type="STRING" id="930990.A0A067MB68"/>
<keyword evidence="20" id="KW-1185">Reference proteome</keyword>
<comment type="subcellular location">
    <subcellularLocation>
        <location evidence="16">Cytoplasm</location>
    </subcellularLocation>
    <subcellularLocation>
        <location evidence="2 16">Endoplasmic reticulum membrane</location>
        <topology evidence="2 16">Peripheral membrane protein</topology>
    </subcellularLocation>
    <subcellularLocation>
        <location evidence="16">Microsome membrane</location>
        <topology evidence="16">Peripheral membrane protein</topology>
    </subcellularLocation>
</comment>
<evidence type="ECO:0000256" key="2">
    <source>
        <dbReference type="ARBA" id="ARBA00004406"/>
    </source>
</evidence>
<organism evidence="19 20">
    <name type="scientific">Botryobasidium botryosum (strain FD-172 SS1)</name>
    <dbReference type="NCBI Taxonomy" id="930990"/>
    <lineage>
        <taxon>Eukaryota</taxon>
        <taxon>Fungi</taxon>
        <taxon>Dikarya</taxon>
        <taxon>Basidiomycota</taxon>
        <taxon>Agaricomycotina</taxon>
        <taxon>Agaricomycetes</taxon>
        <taxon>Cantharellales</taxon>
        <taxon>Botryobasidiaceae</taxon>
        <taxon>Botryobasidium</taxon>
    </lineage>
</organism>
<dbReference type="PROSITE" id="PS50191">
    <property type="entry name" value="CRAL_TRIO"/>
    <property type="match status" value="1"/>
</dbReference>
<dbReference type="EMBL" id="KL198046">
    <property type="protein sequence ID" value="KDQ13018.1"/>
    <property type="molecule type" value="Genomic_DNA"/>
</dbReference>
<feature type="domain" description="CRAL-TRIO" evidence="18">
    <location>
        <begin position="133"/>
        <end position="309"/>
    </location>
</feature>
<keyword evidence="11" id="KW-0408">Iron</keyword>
<keyword evidence="13 16" id="KW-0472">Membrane</keyword>
<dbReference type="InterPro" id="IPR036273">
    <property type="entry name" value="CRAL/TRIO_N_dom_sf"/>
</dbReference>
<dbReference type="CDD" id="cd00170">
    <property type="entry name" value="SEC14"/>
    <property type="match status" value="1"/>
</dbReference>
<dbReference type="PANTHER" id="PTHR47669">
    <property type="entry name" value="PHOSPHATIDYLINOSITOL TRANSFER PROTEIN SFH5"/>
    <property type="match status" value="1"/>
</dbReference>
<evidence type="ECO:0000256" key="10">
    <source>
        <dbReference type="ARBA" id="ARBA00022848"/>
    </source>
</evidence>
<evidence type="ECO:0000256" key="17">
    <source>
        <dbReference type="SAM" id="MobiDB-lite"/>
    </source>
</evidence>
<evidence type="ECO:0000256" key="3">
    <source>
        <dbReference type="ARBA" id="ARBA00006667"/>
    </source>
</evidence>
<dbReference type="InterPro" id="IPR042938">
    <property type="entry name" value="Sfh5"/>
</dbReference>
<dbReference type="AlphaFoldDB" id="A0A067MB68"/>
<evidence type="ECO:0000256" key="4">
    <source>
        <dbReference type="ARBA" id="ARBA00018320"/>
    </source>
</evidence>
<evidence type="ECO:0000256" key="9">
    <source>
        <dbReference type="ARBA" id="ARBA00022824"/>
    </source>
</evidence>
<dbReference type="InterPro" id="IPR036865">
    <property type="entry name" value="CRAL-TRIO_dom_sf"/>
</dbReference>
<keyword evidence="9 16" id="KW-0256">Endoplasmic reticulum</keyword>
<keyword evidence="12 16" id="KW-0445">Lipid transport</keyword>
<sequence length="309" mass="34578">MTANPPPTAAPEISEVAPAQEAPKPLEEAPAEVKLTVEEEPQNDLTRKFTEAEWAKVKELRTTLPLIFEEAFKGKENPQAPVDLWGVNVDPARVDDARVSVILVKFLRARNLNVEEAGKMLTSTLKWREEYKAAETADEEFPQDVFGGIGFVAGRDKEGRPITYNVYGGNKDLKAVFGDFDRFMRWRVGLMEKGLKLIDFETVDSMVQVHDYEGVGMGSRDANSKRAASEATKIFGDYYPELLHKKFFVNVPIFMTWIFWLFKAIVPAATFGKLQVVGTGPSTIGKEMLKIVDKDQLPKKYGGEAEALQ</sequence>
<dbReference type="SUPFAM" id="SSF46938">
    <property type="entry name" value="CRAL/TRIO N-terminal domain"/>
    <property type="match status" value="1"/>
</dbReference>